<keyword evidence="1" id="KW-0812">Transmembrane</keyword>
<dbReference type="Proteomes" id="UP000447434">
    <property type="component" value="Unassembled WGS sequence"/>
</dbReference>
<feature type="transmembrane region" description="Helical" evidence="1">
    <location>
        <begin position="31"/>
        <end position="48"/>
    </location>
</feature>
<accession>A0A6A4N0U5</accession>
<evidence type="ECO:0000256" key="1">
    <source>
        <dbReference type="SAM" id="Phobius"/>
    </source>
</evidence>
<sequence>MNTVVLGCWEHGEPHLSTCMAVTITEPKVDYAFMSFFMVVFYLSYWTGTNHKV</sequence>
<name>A0A6A4N0U5_LUPAL</name>
<dbReference type="AlphaFoldDB" id="A0A6A4N0U5"/>
<keyword evidence="1" id="KW-0472">Membrane</keyword>
<gene>
    <name evidence="2" type="ORF">Lalb_Chr00c23g0406291</name>
</gene>
<comment type="caution">
    <text evidence="2">The sequence shown here is derived from an EMBL/GenBank/DDBJ whole genome shotgun (WGS) entry which is preliminary data.</text>
</comment>
<evidence type="ECO:0000313" key="3">
    <source>
        <dbReference type="Proteomes" id="UP000447434"/>
    </source>
</evidence>
<evidence type="ECO:0000313" key="2">
    <source>
        <dbReference type="EMBL" id="KAE9584322.1"/>
    </source>
</evidence>
<organism evidence="2 3">
    <name type="scientific">Lupinus albus</name>
    <name type="common">White lupine</name>
    <name type="synonym">Lupinus termis</name>
    <dbReference type="NCBI Taxonomy" id="3870"/>
    <lineage>
        <taxon>Eukaryota</taxon>
        <taxon>Viridiplantae</taxon>
        <taxon>Streptophyta</taxon>
        <taxon>Embryophyta</taxon>
        <taxon>Tracheophyta</taxon>
        <taxon>Spermatophyta</taxon>
        <taxon>Magnoliopsida</taxon>
        <taxon>eudicotyledons</taxon>
        <taxon>Gunneridae</taxon>
        <taxon>Pentapetalae</taxon>
        <taxon>rosids</taxon>
        <taxon>fabids</taxon>
        <taxon>Fabales</taxon>
        <taxon>Fabaceae</taxon>
        <taxon>Papilionoideae</taxon>
        <taxon>50 kb inversion clade</taxon>
        <taxon>genistoids sensu lato</taxon>
        <taxon>core genistoids</taxon>
        <taxon>Genisteae</taxon>
        <taxon>Lupinus</taxon>
    </lineage>
</organism>
<keyword evidence="1" id="KW-1133">Transmembrane helix</keyword>
<reference evidence="3" key="1">
    <citation type="journal article" date="2020" name="Nat. Commun.">
        <title>Genome sequence of the cluster root forming white lupin.</title>
        <authorList>
            <person name="Hufnagel B."/>
            <person name="Marques A."/>
            <person name="Soriano A."/>
            <person name="Marques L."/>
            <person name="Divol F."/>
            <person name="Doumas P."/>
            <person name="Sallet E."/>
            <person name="Mancinotti D."/>
            <person name="Carrere S."/>
            <person name="Marande W."/>
            <person name="Arribat S."/>
            <person name="Keller J."/>
            <person name="Huneau C."/>
            <person name="Blein T."/>
            <person name="Aime D."/>
            <person name="Laguerre M."/>
            <person name="Taylor J."/>
            <person name="Schubert V."/>
            <person name="Nelson M."/>
            <person name="Geu-Flores F."/>
            <person name="Crespi M."/>
            <person name="Gallardo-Guerrero K."/>
            <person name="Delaux P.-M."/>
            <person name="Salse J."/>
            <person name="Berges H."/>
            <person name="Guyot R."/>
            <person name="Gouzy J."/>
            <person name="Peret B."/>
        </authorList>
    </citation>
    <scope>NUCLEOTIDE SEQUENCE [LARGE SCALE GENOMIC DNA]</scope>
    <source>
        <strain evidence="3">cv. Amiga</strain>
    </source>
</reference>
<proteinExistence type="predicted"/>
<protein>
    <submittedName>
        <fullName evidence="2">Uncharacterized protein</fullName>
    </submittedName>
</protein>
<dbReference type="EMBL" id="WOCE01000048">
    <property type="protein sequence ID" value="KAE9584322.1"/>
    <property type="molecule type" value="Genomic_DNA"/>
</dbReference>
<keyword evidence="3" id="KW-1185">Reference proteome</keyword>